<dbReference type="EMBL" id="JAEACU010000001">
    <property type="protein sequence ID" value="KAH7545802.1"/>
    <property type="molecule type" value="Genomic_DNA"/>
</dbReference>
<feature type="compositionally biased region" description="Basic and acidic residues" evidence="1">
    <location>
        <begin position="203"/>
        <end position="213"/>
    </location>
</feature>
<sequence>MEEEFPVLRRSSHSTPSSSVETLPSKIKVPYPKPFNGARDVKELENFLLDMEQYFNASHCPYHEKVMVTSMYLTGDDKLWWQTHLQDDDNANILKIQTWEVLKKELKDQFLPCNTAWVARESLKKLKYMGNIQDYVKEFSSLMLDIKNMSEENKLFNFFSGLQGRAQAGLRRQGVKTLPAAFADADGLLDFKYMGSSSSSNDNNKKKNGDGKKSKGGKNGNRWRKQKEDESSKSKKTNQFEVTLMPYKKGIVISGGMCPCFVECTLAGKVLRKKQQKTISTLQFKNGLKKCVDTFVAALLEIKPD</sequence>
<feature type="region of interest" description="Disordered" evidence="1">
    <location>
        <begin position="1"/>
        <end position="23"/>
    </location>
</feature>
<dbReference type="AlphaFoldDB" id="A0A978W1G8"/>
<accession>A0A978W1G8</accession>
<protein>
    <recommendedName>
        <fullName evidence="2">Retrotransposon gag domain-containing protein</fullName>
    </recommendedName>
</protein>
<reference evidence="3" key="1">
    <citation type="journal article" date="2021" name="Front. Plant Sci.">
        <title>Chromosome-Scale Genome Assembly for Chinese Sour Jujube and Insights Into Its Genome Evolution and Domestication Signature.</title>
        <authorList>
            <person name="Shen L.-Y."/>
            <person name="Luo H."/>
            <person name="Wang X.-L."/>
            <person name="Wang X.-M."/>
            <person name="Qiu X.-J."/>
            <person name="Liu H."/>
            <person name="Zhou S.-S."/>
            <person name="Jia K.-H."/>
            <person name="Nie S."/>
            <person name="Bao Y.-T."/>
            <person name="Zhang R.-G."/>
            <person name="Yun Q.-Z."/>
            <person name="Chai Y.-H."/>
            <person name="Lu J.-Y."/>
            <person name="Li Y."/>
            <person name="Zhao S.-W."/>
            <person name="Mao J.-F."/>
            <person name="Jia S.-G."/>
            <person name="Mao Y.-M."/>
        </authorList>
    </citation>
    <scope>NUCLEOTIDE SEQUENCE</scope>
    <source>
        <strain evidence="3">AT0</strain>
        <tissue evidence="3">Leaf</tissue>
    </source>
</reference>
<dbReference type="InterPro" id="IPR005162">
    <property type="entry name" value="Retrotrans_gag_dom"/>
</dbReference>
<gene>
    <name evidence="3" type="ORF">FEM48_Zijuj01G0132500</name>
</gene>
<comment type="caution">
    <text evidence="3">The sequence shown here is derived from an EMBL/GenBank/DDBJ whole genome shotgun (WGS) entry which is preliminary data.</text>
</comment>
<feature type="domain" description="Retrotransposon gag" evidence="2">
    <location>
        <begin position="69"/>
        <end position="163"/>
    </location>
</feature>
<feature type="region of interest" description="Disordered" evidence="1">
    <location>
        <begin position="196"/>
        <end position="236"/>
    </location>
</feature>
<evidence type="ECO:0000259" key="2">
    <source>
        <dbReference type="Pfam" id="PF03732"/>
    </source>
</evidence>
<proteinExistence type="predicted"/>
<dbReference type="Pfam" id="PF03732">
    <property type="entry name" value="Retrotrans_gag"/>
    <property type="match status" value="1"/>
</dbReference>
<evidence type="ECO:0000313" key="4">
    <source>
        <dbReference type="Proteomes" id="UP000813462"/>
    </source>
</evidence>
<evidence type="ECO:0000256" key="1">
    <source>
        <dbReference type="SAM" id="MobiDB-lite"/>
    </source>
</evidence>
<name>A0A978W1G8_ZIZJJ</name>
<evidence type="ECO:0000313" key="3">
    <source>
        <dbReference type="EMBL" id="KAH7545802.1"/>
    </source>
</evidence>
<organism evidence="3 4">
    <name type="scientific">Ziziphus jujuba var. spinosa</name>
    <dbReference type="NCBI Taxonomy" id="714518"/>
    <lineage>
        <taxon>Eukaryota</taxon>
        <taxon>Viridiplantae</taxon>
        <taxon>Streptophyta</taxon>
        <taxon>Embryophyta</taxon>
        <taxon>Tracheophyta</taxon>
        <taxon>Spermatophyta</taxon>
        <taxon>Magnoliopsida</taxon>
        <taxon>eudicotyledons</taxon>
        <taxon>Gunneridae</taxon>
        <taxon>Pentapetalae</taxon>
        <taxon>rosids</taxon>
        <taxon>fabids</taxon>
        <taxon>Rosales</taxon>
        <taxon>Rhamnaceae</taxon>
        <taxon>Paliureae</taxon>
        <taxon>Ziziphus</taxon>
    </lineage>
</organism>
<dbReference type="Proteomes" id="UP000813462">
    <property type="component" value="Unassembled WGS sequence"/>
</dbReference>